<accession>A0A1M4DYR7</accession>
<dbReference type="GO" id="GO:0043190">
    <property type="term" value="C:ATP-binding cassette (ABC) transporter complex"/>
    <property type="evidence" value="ECO:0007669"/>
    <property type="project" value="InterPro"/>
</dbReference>
<dbReference type="NCBIfam" id="TIGR00975">
    <property type="entry name" value="3a0107s03"/>
    <property type="match status" value="1"/>
</dbReference>
<proteinExistence type="inferred from homology"/>
<feature type="binding site" evidence="5">
    <location>
        <begin position="186"/>
        <end position="188"/>
    </location>
    <ligand>
        <name>phosphate</name>
        <dbReference type="ChEBI" id="CHEBI:43474"/>
    </ligand>
</feature>
<organism evidence="7">
    <name type="scientific">Nonomuraea gerenzanensis</name>
    <dbReference type="NCBI Taxonomy" id="93944"/>
    <lineage>
        <taxon>Bacteria</taxon>
        <taxon>Bacillati</taxon>
        <taxon>Actinomycetota</taxon>
        <taxon>Actinomycetes</taxon>
        <taxon>Streptosporangiales</taxon>
        <taxon>Streptosporangiaceae</taxon>
        <taxon>Nonomuraea</taxon>
    </lineage>
</organism>
<dbReference type="GO" id="GO:0035435">
    <property type="term" value="P:phosphate ion transmembrane transport"/>
    <property type="evidence" value="ECO:0007669"/>
    <property type="project" value="InterPro"/>
</dbReference>
<dbReference type="InterPro" id="IPR005673">
    <property type="entry name" value="ABC_phos-bd_PstS"/>
</dbReference>
<feature type="domain" description="PBP" evidence="6">
    <location>
        <begin position="39"/>
        <end position="326"/>
    </location>
</feature>
<dbReference type="Gene3D" id="3.40.190.10">
    <property type="entry name" value="Periplasmic binding protein-like II"/>
    <property type="match status" value="2"/>
</dbReference>
<dbReference type="Pfam" id="PF12849">
    <property type="entry name" value="PBP_like_2"/>
    <property type="match status" value="1"/>
</dbReference>
<dbReference type="EMBL" id="LT559118">
    <property type="protein sequence ID" value="SBO91716.1"/>
    <property type="molecule type" value="Genomic_DNA"/>
</dbReference>
<dbReference type="SUPFAM" id="SSF53850">
    <property type="entry name" value="Periplasmic binding protein-like II"/>
    <property type="match status" value="1"/>
</dbReference>
<reference evidence="7" key="1">
    <citation type="submission" date="2016-04" db="EMBL/GenBank/DDBJ databases">
        <authorList>
            <person name="Evans L.H."/>
            <person name="Alamgir A."/>
            <person name="Owens N."/>
            <person name="Weber N.D."/>
            <person name="Virtaneva K."/>
            <person name="Barbian K."/>
            <person name="Babar A."/>
            <person name="Rosenke K."/>
        </authorList>
    </citation>
    <scope>NUCLEOTIDE SEQUENCE</scope>
    <source>
        <strain evidence="7">Nono1</strain>
    </source>
</reference>
<evidence type="ECO:0000256" key="2">
    <source>
        <dbReference type="ARBA" id="ARBA00022448"/>
    </source>
</evidence>
<dbReference type="GO" id="GO:0042301">
    <property type="term" value="F:phosphate ion binding"/>
    <property type="evidence" value="ECO:0007669"/>
    <property type="project" value="InterPro"/>
</dbReference>
<evidence type="ECO:0000256" key="3">
    <source>
        <dbReference type="ARBA" id="ARBA00022592"/>
    </source>
</evidence>
<keyword evidence="3 4" id="KW-0592">Phosphate transport</keyword>
<dbReference type="PANTHER" id="PTHR42996">
    <property type="entry name" value="PHOSPHATE-BINDING PROTEIN PSTS"/>
    <property type="match status" value="1"/>
</dbReference>
<feature type="binding site" evidence="5">
    <location>
        <begin position="51"/>
        <end position="53"/>
    </location>
    <ligand>
        <name>phosphate</name>
        <dbReference type="ChEBI" id="CHEBI:43474"/>
    </ligand>
</feature>
<keyword evidence="2 4" id="KW-0813">Transport</keyword>
<evidence type="ECO:0000256" key="4">
    <source>
        <dbReference type="PIRNR" id="PIRNR002756"/>
    </source>
</evidence>
<dbReference type="PANTHER" id="PTHR42996:SF1">
    <property type="entry name" value="PHOSPHATE-BINDING PROTEIN PSTS"/>
    <property type="match status" value="1"/>
</dbReference>
<dbReference type="PIRSF" id="PIRSF002756">
    <property type="entry name" value="PstS"/>
    <property type="match status" value="1"/>
</dbReference>
<evidence type="ECO:0000256" key="5">
    <source>
        <dbReference type="PIRSR" id="PIRSR002756-1"/>
    </source>
</evidence>
<evidence type="ECO:0000256" key="1">
    <source>
        <dbReference type="ARBA" id="ARBA00008725"/>
    </source>
</evidence>
<feature type="binding site" evidence="5">
    <location>
        <position position="99"/>
    </location>
    <ligand>
        <name>phosphate</name>
        <dbReference type="ChEBI" id="CHEBI:43474"/>
    </ligand>
</feature>
<dbReference type="InterPro" id="IPR024370">
    <property type="entry name" value="PBP_domain"/>
</dbReference>
<evidence type="ECO:0000313" key="7">
    <source>
        <dbReference type="EMBL" id="SBO91716.1"/>
    </source>
</evidence>
<sequence length="356" mass="37436">MARSTWIAAAAVVAAVAVALGVALASGALLLGGHEERRSPPVTDSVRGSGSTAQKGAMDAWRADFARMHPGLLVTYDANGSGAGIRDFIAGRSAFAGSDVPLSREEQALADRRCGGRAVHLPMVVGPIALAYNLPSVPELKLSPATLTGIFSGRITRWDAPEIAAENRGSSLPGAWIRVFHRSDDSGTTHNFLSYLKAAGRWPHQAARRWNGAGEGVDSSSGMAQAVAHSRHSIGYVEYGFASSARLKVAEIKNAAGEFVALSPESASKALKGARRTGRGDDLVVRIDYRTKAAGAYPLILATYEIICGRGNDPLVLTFLGYTASDAGQSFLSLYGYAPLPDDLLVEVRTRLGGMS</sequence>
<comment type="similarity">
    <text evidence="1 4">Belongs to the PstS family.</text>
</comment>
<gene>
    <name evidence="7" type="ORF">BN4615_P1230</name>
</gene>
<evidence type="ECO:0000259" key="6">
    <source>
        <dbReference type="Pfam" id="PF12849"/>
    </source>
</evidence>
<dbReference type="AlphaFoldDB" id="A0A1M4DYR7"/>
<protein>
    <recommendedName>
        <fullName evidence="4">Phosphate-binding protein</fullName>
    </recommendedName>
</protein>
<name>A0A1M4DYR7_9ACTN</name>
<dbReference type="CDD" id="cd13565">
    <property type="entry name" value="PBP2_PstS"/>
    <property type="match status" value="1"/>
</dbReference>
<feature type="binding site" evidence="5">
    <location>
        <position position="81"/>
    </location>
    <ligand>
        <name>phosphate</name>
        <dbReference type="ChEBI" id="CHEBI:43474"/>
    </ligand>
</feature>
<dbReference type="InterPro" id="IPR050962">
    <property type="entry name" value="Phosphate-bind_PstS"/>
</dbReference>